<dbReference type="Pfam" id="PF00679">
    <property type="entry name" value="EFG_C"/>
    <property type="match status" value="1"/>
</dbReference>
<evidence type="ECO:0000313" key="5">
    <source>
        <dbReference type="EMBL" id="SVB82652.1"/>
    </source>
</evidence>
<evidence type="ECO:0000259" key="4">
    <source>
        <dbReference type="SMART" id="SM00889"/>
    </source>
</evidence>
<dbReference type="SMART" id="SM00889">
    <property type="entry name" value="EFG_IV"/>
    <property type="match status" value="1"/>
</dbReference>
<dbReference type="GO" id="GO:0005525">
    <property type="term" value="F:GTP binding"/>
    <property type="evidence" value="ECO:0007669"/>
    <property type="project" value="UniProtKB-KW"/>
</dbReference>
<dbReference type="GO" id="GO:0032790">
    <property type="term" value="P:ribosome disassembly"/>
    <property type="evidence" value="ECO:0007669"/>
    <property type="project" value="TreeGrafter"/>
</dbReference>
<organism evidence="5">
    <name type="scientific">marine metagenome</name>
    <dbReference type="NCBI Taxonomy" id="408172"/>
    <lineage>
        <taxon>unclassified sequences</taxon>
        <taxon>metagenomes</taxon>
        <taxon>ecological metagenomes</taxon>
    </lineage>
</organism>
<dbReference type="SUPFAM" id="SSF50447">
    <property type="entry name" value="Translation proteins"/>
    <property type="match status" value="1"/>
</dbReference>
<reference evidence="5" key="1">
    <citation type="submission" date="2018-05" db="EMBL/GenBank/DDBJ databases">
        <authorList>
            <person name="Lanie J.A."/>
            <person name="Ng W.-L."/>
            <person name="Kazmierczak K.M."/>
            <person name="Andrzejewski T.M."/>
            <person name="Davidsen T.M."/>
            <person name="Wayne K.J."/>
            <person name="Tettelin H."/>
            <person name="Glass J.I."/>
            <person name="Rusch D."/>
            <person name="Podicherti R."/>
            <person name="Tsui H.-C.T."/>
            <person name="Winkler M.E."/>
        </authorList>
    </citation>
    <scope>NUCLEOTIDE SEQUENCE</scope>
</reference>
<evidence type="ECO:0000259" key="3">
    <source>
        <dbReference type="SMART" id="SM00838"/>
    </source>
</evidence>
<proteinExistence type="predicted"/>
<dbReference type="Gene3D" id="3.30.70.240">
    <property type="match status" value="1"/>
</dbReference>
<dbReference type="Pfam" id="PF14492">
    <property type="entry name" value="EFG_III"/>
    <property type="match status" value="1"/>
</dbReference>
<dbReference type="Gene3D" id="3.30.230.10">
    <property type="match status" value="1"/>
</dbReference>
<dbReference type="InterPro" id="IPR009000">
    <property type="entry name" value="Transl_B-barrel_sf"/>
</dbReference>
<dbReference type="SUPFAM" id="SSF54980">
    <property type="entry name" value="EF-G C-terminal domain-like"/>
    <property type="match status" value="2"/>
</dbReference>
<gene>
    <name evidence="5" type="ORF">METZ01_LOCUS235506</name>
</gene>
<evidence type="ECO:0008006" key="6">
    <source>
        <dbReference type="Google" id="ProtNLM"/>
    </source>
</evidence>
<dbReference type="CDD" id="cd01434">
    <property type="entry name" value="EFG_mtEFG1_IV"/>
    <property type="match status" value="1"/>
</dbReference>
<feature type="domain" description="Translation elongation factor EFG/EF2" evidence="4">
    <location>
        <begin position="140"/>
        <end position="258"/>
    </location>
</feature>
<sequence length="357" mass="40140">DLQNTNRNQQERIGQIFQMNGKERNQVKSISAGDIGAFVKLKNTHTGDTLSDPKTNLKLPGIDFPAPNLSGALKLKSKGEEEKMSTGLSTLHEEDPTFIFQGDPELRQTLIFGQGELHLKIISERLKDRFQVEVDLVQPRIPYRETIRRNGEAKYRHKKQSGGAGQFAEVWMRLEPAPRDSGIDFQQSLVGQNVDRVFVPSVEKGVNAATSEGVLAGYRVVDVKVDFYDGKQHPVDSKDVAFQIAGKHAFRQGILECDPCLLEPIYNLEIKVPEEYMGDVMGDISGRRGKILGMDAVGKNQVIRAQVPQRELYGYATTLRSITGGRGWHQETFNHYEEMPRDLEKKVIDDSKSEDED</sequence>
<name>A0A382H631_9ZZZZ</name>
<evidence type="ECO:0000256" key="2">
    <source>
        <dbReference type="ARBA" id="ARBA00023134"/>
    </source>
</evidence>
<dbReference type="Gene3D" id="3.30.70.870">
    <property type="entry name" value="Elongation Factor G (Translational Gtpase), domain 3"/>
    <property type="match status" value="1"/>
</dbReference>
<dbReference type="Gene3D" id="2.40.30.10">
    <property type="entry name" value="Translation factors"/>
    <property type="match status" value="1"/>
</dbReference>
<dbReference type="Pfam" id="PF22042">
    <property type="entry name" value="EF-G_D2"/>
    <property type="match status" value="1"/>
</dbReference>
<dbReference type="InterPro" id="IPR020568">
    <property type="entry name" value="Ribosomal_Su5_D2-typ_SF"/>
</dbReference>
<feature type="non-terminal residue" evidence="5">
    <location>
        <position position="1"/>
    </location>
</feature>
<dbReference type="SMART" id="SM00838">
    <property type="entry name" value="EFG_C"/>
    <property type="match status" value="1"/>
</dbReference>
<dbReference type="InterPro" id="IPR035647">
    <property type="entry name" value="EFG_III/V"/>
</dbReference>
<evidence type="ECO:0000256" key="1">
    <source>
        <dbReference type="ARBA" id="ARBA00022741"/>
    </source>
</evidence>
<dbReference type="InterPro" id="IPR035649">
    <property type="entry name" value="EFG_V"/>
</dbReference>
<dbReference type="AlphaFoldDB" id="A0A382H631"/>
<dbReference type="EMBL" id="UINC01059347">
    <property type="protein sequence ID" value="SVB82652.1"/>
    <property type="molecule type" value="Genomic_DNA"/>
</dbReference>
<dbReference type="CDD" id="cd16262">
    <property type="entry name" value="EFG_III"/>
    <property type="match status" value="1"/>
</dbReference>
<dbReference type="CDD" id="cd03713">
    <property type="entry name" value="EFG_mtEFG_C"/>
    <property type="match status" value="1"/>
</dbReference>
<dbReference type="PANTHER" id="PTHR43261">
    <property type="entry name" value="TRANSLATION ELONGATION FACTOR G-RELATED"/>
    <property type="match status" value="1"/>
</dbReference>
<dbReference type="InterPro" id="IPR009022">
    <property type="entry name" value="EFG_III"/>
</dbReference>
<dbReference type="GO" id="GO:0003746">
    <property type="term" value="F:translation elongation factor activity"/>
    <property type="evidence" value="ECO:0007669"/>
    <property type="project" value="InterPro"/>
</dbReference>
<dbReference type="InterPro" id="IPR041095">
    <property type="entry name" value="EFG_II"/>
</dbReference>
<dbReference type="InterPro" id="IPR000640">
    <property type="entry name" value="EFG_V-like"/>
</dbReference>
<dbReference type="FunFam" id="3.30.230.10:FF:000003">
    <property type="entry name" value="Elongation factor G"/>
    <property type="match status" value="1"/>
</dbReference>
<dbReference type="InterPro" id="IPR014721">
    <property type="entry name" value="Ribsml_uS5_D2-typ_fold_subgr"/>
</dbReference>
<accession>A0A382H631</accession>
<keyword evidence="2" id="KW-0342">GTP-binding</keyword>
<dbReference type="SUPFAM" id="SSF54211">
    <property type="entry name" value="Ribosomal protein S5 domain 2-like"/>
    <property type="match status" value="1"/>
</dbReference>
<feature type="domain" description="Elongation factor EFG" evidence="3">
    <location>
        <begin position="260"/>
        <end position="347"/>
    </location>
</feature>
<dbReference type="PANTHER" id="PTHR43261:SF6">
    <property type="entry name" value="ELONGATION FACTOR G-LIKE PROTEIN"/>
    <property type="match status" value="1"/>
</dbReference>
<dbReference type="InterPro" id="IPR053905">
    <property type="entry name" value="EF-G-like_DII"/>
</dbReference>
<protein>
    <recommendedName>
        <fullName evidence="6">Elongation factor G</fullName>
    </recommendedName>
</protein>
<keyword evidence="1" id="KW-0547">Nucleotide-binding</keyword>
<dbReference type="InterPro" id="IPR005517">
    <property type="entry name" value="Transl_elong_EFG/EF2_IV"/>
</dbReference>
<dbReference type="InterPro" id="IPR047872">
    <property type="entry name" value="EFG_IV"/>
</dbReference>
<dbReference type="FunFam" id="3.30.70.240:FF:000001">
    <property type="entry name" value="Elongation factor G"/>
    <property type="match status" value="1"/>
</dbReference>
<dbReference type="Pfam" id="PF03764">
    <property type="entry name" value="EFG_IV"/>
    <property type="match status" value="1"/>
</dbReference>